<dbReference type="PANTHER" id="PTHR16201:SF35">
    <property type="entry name" value="VACUOLAR AMINO ACID TRANSPORTER YPQ1-RELATED"/>
    <property type="match status" value="1"/>
</dbReference>
<dbReference type="GO" id="GO:0098588">
    <property type="term" value="C:bounding membrane of organelle"/>
    <property type="evidence" value="ECO:0007669"/>
    <property type="project" value="UniProtKB-ARBA"/>
</dbReference>
<dbReference type="InterPro" id="IPR051415">
    <property type="entry name" value="LAAT-1"/>
</dbReference>
<feature type="transmembrane region" description="Helical" evidence="11">
    <location>
        <begin position="255"/>
        <end position="274"/>
    </location>
</feature>
<evidence type="ECO:0000256" key="10">
    <source>
        <dbReference type="SAM" id="MobiDB-lite"/>
    </source>
</evidence>
<feature type="transmembrane region" description="Helical" evidence="11">
    <location>
        <begin position="44"/>
        <end position="68"/>
    </location>
</feature>
<feature type="transmembrane region" description="Helical" evidence="11">
    <location>
        <begin position="350"/>
        <end position="371"/>
    </location>
</feature>
<organism evidence="12 13">
    <name type="scientific">Letharia columbiana</name>
    <dbReference type="NCBI Taxonomy" id="112416"/>
    <lineage>
        <taxon>Eukaryota</taxon>
        <taxon>Fungi</taxon>
        <taxon>Dikarya</taxon>
        <taxon>Ascomycota</taxon>
        <taxon>Pezizomycotina</taxon>
        <taxon>Lecanoromycetes</taxon>
        <taxon>OSLEUM clade</taxon>
        <taxon>Lecanoromycetidae</taxon>
        <taxon>Lecanorales</taxon>
        <taxon>Lecanorineae</taxon>
        <taxon>Parmeliaceae</taxon>
        <taxon>Letharia</taxon>
    </lineage>
</organism>
<feature type="transmembrane region" description="Helical" evidence="11">
    <location>
        <begin position="295"/>
        <end position="314"/>
    </location>
</feature>
<keyword evidence="7 11" id="KW-1133">Transmembrane helix</keyword>
<gene>
    <name evidence="12" type="ORF">HO173_003095</name>
</gene>
<evidence type="ECO:0000256" key="3">
    <source>
        <dbReference type="ARBA" id="ARBA00022448"/>
    </source>
</evidence>
<proteinExistence type="inferred from homology"/>
<protein>
    <recommendedName>
        <fullName evidence="14">PQ-loop-domain-containing protein</fullName>
    </recommendedName>
</protein>
<dbReference type="GO" id="GO:0034490">
    <property type="term" value="P:basic amino acid transmembrane import into vacuole"/>
    <property type="evidence" value="ECO:0007669"/>
    <property type="project" value="UniProtKB-ARBA"/>
</dbReference>
<comment type="similarity">
    <text evidence="9">Belongs to the laat-1 family.</text>
</comment>
<accession>A0A8H6L7N5</accession>
<dbReference type="GeneID" id="59284764"/>
<feature type="compositionally biased region" description="Acidic residues" evidence="10">
    <location>
        <begin position="113"/>
        <end position="123"/>
    </location>
</feature>
<feature type="transmembrane region" description="Helical" evidence="11">
    <location>
        <begin position="74"/>
        <end position="96"/>
    </location>
</feature>
<evidence type="ECO:0000256" key="4">
    <source>
        <dbReference type="ARBA" id="ARBA00022554"/>
    </source>
</evidence>
<comment type="caution">
    <text evidence="12">The sequence shown here is derived from an EMBL/GenBank/DDBJ whole genome shotgun (WGS) entry which is preliminary data.</text>
</comment>
<evidence type="ECO:0000256" key="7">
    <source>
        <dbReference type="ARBA" id="ARBA00022989"/>
    </source>
</evidence>
<dbReference type="GO" id="GO:0005773">
    <property type="term" value="C:vacuole"/>
    <property type="evidence" value="ECO:0007669"/>
    <property type="project" value="UniProtKB-SubCell"/>
</dbReference>
<dbReference type="Gene3D" id="1.20.1280.290">
    <property type="match status" value="2"/>
</dbReference>
<dbReference type="RefSeq" id="XP_037167889.1">
    <property type="nucleotide sequence ID" value="XM_037305024.1"/>
</dbReference>
<feature type="transmembrane region" description="Helical" evidence="11">
    <location>
        <begin position="198"/>
        <end position="221"/>
    </location>
</feature>
<evidence type="ECO:0000256" key="8">
    <source>
        <dbReference type="ARBA" id="ARBA00023136"/>
    </source>
</evidence>
<evidence type="ECO:0000313" key="13">
    <source>
        <dbReference type="Proteomes" id="UP000578531"/>
    </source>
</evidence>
<evidence type="ECO:0000256" key="11">
    <source>
        <dbReference type="SAM" id="Phobius"/>
    </source>
</evidence>
<evidence type="ECO:0000313" key="12">
    <source>
        <dbReference type="EMBL" id="KAF6238590.1"/>
    </source>
</evidence>
<feature type="region of interest" description="Disordered" evidence="10">
    <location>
        <begin position="112"/>
        <end position="145"/>
    </location>
</feature>
<dbReference type="FunFam" id="1.20.1280.290:FF:000011">
    <property type="entry name" value="PQ loop repeat protein"/>
    <property type="match status" value="1"/>
</dbReference>
<evidence type="ECO:0000256" key="5">
    <source>
        <dbReference type="ARBA" id="ARBA00022692"/>
    </source>
</evidence>
<dbReference type="InterPro" id="IPR006603">
    <property type="entry name" value="PQ-loop_rpt"/>
</dbReference>
<keyword evidence="13" id="KW-1185">Reference proteome</keyword>
<evidence type="ECO:0000256" key="9">
    <source>
        <dbReference type="ARBA" id="ARBA00038039"/>
    </source>
</evidence>
<sequence>MSPPPSGLQLDLEALSGICGSISIACWVVVYSPQIIENFRRSSADGLSLLFVIIWTLGDVFNVLGAVLQGVLPTMTILAVYYTLADIVLLGQCFYYKGFTLLEAPAGKSTPAIDEEAVEEEPPTEQSSLLPHKRPSNTPDRPAISDAEHLSTRGSFSSLHSGLSNGQLDATHLSPATPFTPPRTSTPTETLTKPKSALYALFFNIAALILVCAAGILGWWLSSRSSRAQYPDRHDHHHHDCHRSPPSTNDTSESLHLDLWGQTFGYLCAALYLGSRIPQLHLNYRRKSTEGVSMLFFLFACVGNLTYVMSIFAYEPACARFERYNDVRGGCESGEWARGYGQYILLNASWLIGSAGTLVLDFMIFGQFWIYRDRKPEVA</sequence>
<keyword evidence="5 11" id="KW-0812">Transmembrane</keyword>
<keyword evidence="8 11" id="KW-0472">Membrane</keyword>
<comment type="subcellular location">
    <subcellularLocation>
        <location evidence="2">Endomembrane system</location>
        <topology evidence="2">Multi-pass membrane protein</topology>
    </subcellularLocation>
    <subcellularLocation>
        <location evidence="1">Vacuole</location>
    </subcellularLocation>
</comment>
<name>A0A8H6L7N5_9LECA</name>
<dbReference type="EMBL" id="JACCJC010000008">
    <property type="protein sequence ID" value="KAF6238590.1"/>
    <property type="molecule type" value="Genomic_DNA"/>
</dbReference>
<feature type="region of interest" description="Disordered" evidence="10">
    <location>
        <begin position="170"/>
        <end position="190"/>
    </location>
</feature>
<evidence type="ECO:0000256" key="1">
    <source>
        <dbReference type="ARBA" id="ARBA00004116"/>
    </source>
</evidence>
<dbReference type="GO" id="GO:0012505">
    <property type="term" value="C:endomembrane system"/>
    <property type="evidence" value="ECO:0007669"/>
    <property type="project" value="UniProtKB-SubCell"/>
</dbReference>
<dbReference type="GO" id="GO:0034488">
    <property type="term" value="P:basic amino acid transmembrane export from vacuole"/>
    <property type="evidence" value="ECO:0007669"/>
    <property type="project" value="UniProtKB-ARBA"/>
</dbReference>
<dbReference type="Proteomes" id="UP000578531">
    <property type="component" value="Unassembled WGS sequence"/>
</dbReference>
<keyword evidence="4" id="KW-0926">Vacuole</keyword>
<dbReference type="AlphaFoldDB" id="A0A8H6L7N5"/>
<dbReference type="GO" id="GO:0015174">
    <property type="term" value="F:basic amino acid transmembrane transporter activity"/>
    <property type="evidence" value="ECO:0007669"/>
    <property type="project" value="UniProtKB-ARBA"/>
</dbReference>
<evidence type="ECO:0008006" key="14">
    <source>
        <dbReference type="Google" id="ProtNLM"/>
    </source>
</evidence>
<dbReference type="OrthoDB" id="8048523at2759"/>
<feature type="transmembrane region" description="Helical" evidence="11">
    <location>
        <begin position="12"/>
        <end position="32"/>
    </location>
</feature>
<dbReference type="GO" id="GO:0015179">
    <property type="term" value="F:L-amino acid transmembrane transporter activity"/>
    <property type="evidence" value="ECO:0007669"/>
    <property type="project" value="UniProtKB-ARBA"/>
</dbReference>
<dbReference type="PANTHER" id="PTHR16201">
    <property type="entry name" value="SEVEN TRANSMEMBRANE PROTEIN 1-RELATED"/>
    <property type="match status" value="1"/>
</dbReference>
<dbReference type="Pfam" id="PF04193">
    <property type="entry name" value="PQ-loop"/>
    <property type="match status" value="2"/>
</dbReference>
<evidence type="ECO:0000256" key="2">
    <source>
        <dbReference type="ARBA" id="ARBA00004127"/>
    </source>
</evidence>
<reference evidence="12 13" key="1">
    <citation type="journal article" date="2020" name="Genomics">
        <title>Complete, high-quality genomes from long-read metagenomic sequencing of two wolf lichen thalli reveals enigmatic genome architecture.</title>
        <authorList>
            <person name="McKenzie S.K."/>
            <person name="Walston R.F."/>
            <person name="Allen J.L."/>
        </authorList>
    </citation>
    <scope>NUCLEOTIDE SEQUENCE [LARGE SCALE GENOMIC DNA]</scope>
    <source>
        <strain evidence="12">WasteWater2</strain>
    </source>
</reference>
<keyword evidence="6" id="KW-0677">Repeat</keyword>
<keyword evidence="3" id="KW-0813">Transport</keyword>
<evidence type="ECO:0000256" key="6">
    <source>
        <dbReference type="ARBA" id="ARBA00022737"/>
    </source>
</evidence>
<dbReference type="GO" id="GO:0015101">
    <property type="term" value="F:organic cation transmembrane transporter activity"/>
    <property type="evidence" value="ECO:0007669"/>
    <property type="project" value="UniProtKB-ARBA"/>
</dbReference>
<dbReference type="SMART" id="SM00679">
    <property type="entry name" value="CTNS"/>
    <property type="match status" value="2"/>
</dbReference>